<protein>
    <submittedName>
        <fullName evidence="2">Uncharacterized protein</fullName>
    </submittedName>
</protein>
<reference evidence="2" key="1">
    <citation type="submission" date="2018-02" db="EMBL/GenBank/DDBJ databases">
        <title>Rhizophora mucronata_Transcriptome.</title>
        <authorList>
            <person name="Meera S.P."/>
            <person name="Sreeshan A."/>
            <person name="Augustine A."/>
        </authorList>
    </citation>
    <scope>NUCLEOTIDE SEQUENCE</scope>
    <source>
        <tissue evidence="2">Leaf</tissue>
    </source>
</reference>
<name>A0A2P2LDV1_RHIMU</name>
<dbReference type="EMBL" id="GGEC01035646">
    <property type="protein sequence ID" value="MBX16130.1"/>
    <property type="molecule type" value="Transcribed_RNA"/>
</dbReference>
<dbReference type="AlphaFoldDB" id="A0A2P2LDV1"/>
<proteinExistence type="predicted"/>
<feature type="transmembrane region" description="Helical" evidence="1">
    <location>
        <begin position="24"/>
        <end position="51"/>
    </location>
</feature>
<accession>A0A2P2LDV1</accession>
<keyword evidence="1" id="KW-0472">Membrane</keyword>
<evidence type="ECO:0000256" key="1">
    <source>
        <dbReference type="SAM" id="Phobius"/>
    </source>
</evidence>
<keyword evidence="1" id="KW-0812">Transmembrane</keyword>
<evidence type="ECO:0000313" key="2">
    <source>
        <dbReference type="EMBL" id="MBX16130.1"/>
    </source>
</evidence>
<dbReference type="EMBL" id="GGEC01035653">
    <property type="protein sequence ID" value="MBX16137.1"/>
    <property type="molecule type" value="Transcribed_RNA"/>
</dbReference>
<keyword evidence="1" id="KW-1133">Transmembrane helix</keyword>
<organism evidence="2">
    <name type="scientific">Rhizophora mucronata</name>
    <name type="common">Asiatic mangrove</name>
    <dbReference type="NCBI Taxonomy" id="61149"/>
    <lineage>
        <taxon>Eukaryota</taxon>
        <taxon>Viridiplantae</taxon>
        <taxon>Streptophyta</taxon>
        <taxon>Embryophyta</taxon>
        <taxon>Tracheophyta</taxon>
        <taxon>Spermatophyta</taxon>
        <taxon>Magnoliopsida</taxon>
        <taxon>eudicotyledons</taxon>
        <taxon>Gunneridae</taxon>
        <taxon>Pentapetalae</taxon>
        <taxon>rosids</taxon>
        <taxon>fabids</taxon>
        <taxon>Malpighiales</taxon>
        <taxon>Rhizophoraceae</taxon>
        <taxon>Rhizophora</taxon>
    </lineage>
</organism>
<sequence length="62" mass="7461">MALFVAKYQDCRPLFHQEQVVFMLLYPFIVVCWPTNFLFVFSWLLLLVFLYQKGKICTLPKI</sequence>